<evidence type="ECO:0008006" key="4">
    <source>
        <dbReference type="Google" id="ProtNLM"/>
    </source>
</evidence>
<dbReference type="PROSITE" id="PS51257">
    <property type="entry name" value="PROKAR_LIPOPROTEIN"/>
    <property type="match status" value="1"/>
</dbReference>
<feature type="signal peptide" evidence="1">
    <location>
        <begin position="1"/>
        <end position="21"/>
    </location>
</feature>
<feature type="chain" id="PRO_5041216158" description="DUF1735 domain-containing protein" evidence="1">
    <location>
        <begin position="22"/>
        <end position="177"/>
    </location>
</feature>
<keyword evidence="1" id="KW-0732">Signal</keyword>
<gene>
    <name evidence="2" type="ORF">QYS48_33025</name>
</gene>
<evidence type="ECO:0000313" key="2">
    <source>
        <dbReference type="EMBL" id="WMN06604.1"/>
    </source>
</evidence>
<dbReference type="EMBL" id="CP129970">
    <property type="protein sequence ID" value="WMN06604.1"/>
    <property type="molecule type" value="Genomic_DNA"/>
</dbReference>
<dbReference type="RefSeq" id="WP_308356486.1">
    <property type="nucleotide sequence ID" value="NZ_CP129970.2"/>
</dbReference>
<name>A0AA51RCM1_9BACT</name>
<reference evidence="2" key="1">
    <citation type="submission" date="2023-08" db="EMBL/GenBank/DDBJ databases">
        <title>Comparative genomics and taxonomic characterization of three novel marine species of genus Marivirga.</title>
        <authorList>
            <person name="Muhammad N."/>
            <person name="Kim S.-G."/>
        </authorList>
    </citation>
    <scope>NUCLEOTIDE SEQUENCE [LARGE SCALE GENOMIC DNA]</scope>
    <source>
        <strain evidence="2">ABR2-2</strain>
    </source>
</reference>
<protein>
    <recommendedName>
        <fullName evidence="4">DUF1735 domain-containing protein</fullName>
    </recommendedName>
</protein>
<organism evidence="2 3">
    <name type="scientific">Marivirga arenosa</name>
    <dbReference type="NCBI Taxonomy" id="3059076"/>
    <lineage>
        <taxon>Bacteria</taxon>
        <taxon>Pseudomonadati</taxon>
        <taxon>Bacteroidota</taxon>
        <taxon>Cytophagia</taxon>
        <taxon>Cytophagales</taxon>
        <taxon>Marivirgaceae</taxon>
        <taxon>Marivirga</taxon>
    </lineage>
</organism>
<proteinExistence type="predicted"/>
<keyword evidence="3" id="KW-1185">Reference proteome</keyword>
<accession>A0AA51RCM1</accession>
<dbReference type="AlphaFoldDB" id="A0AA51RCM1"/>
<dbReference type="Proteomes" id="UP001244443">
    <property type="component" value="Chromosome"/>
</dbReference>
<evidence type="ECO:0000256" key="1">
    <source>
        <dbReference type="SAM" id="SignalP"/>
    </source>
</evidence>
<evidence type="ECO:0000313" key="3">
    <source>
        <dbReference type="Proteomes" id="UP001244443"/>
    </source>
</evidence>
<sequence length="177" mass="19760">MKLKSTFKLSLIALFTLSIFACDEFDDILDIDVPQNFEKTARVLSDQAKDTTVLVIIDPSAEEIQEYKDRVKEFTLERLTLQVNDRIDASAPTSIAISLTFFGANPGAPFFEVENSLDYTSETDIEIPDAILEEIEGYVENFEPFAFHVIASSEGPVDFDAVFNIYGLLTVSPESNN</sequence>